<comment type="caution">
    <text evidence="1">The sequence shown here is derived from an EMBL/GenBank/DDBJ whole genome shotgun (WGS) entry which is preliminary data.</text>
</comment>
<dbReference type="AlphaFoldDB" id="A0AAD2K026"/>
<sequence>MPQLPSWQVCPNRRATDQAGAASVRRISQWRCSDDLGQHLRVVPGRDRRDVALQRDNAWASDHRSLARRLTFAQIPLHLPAWFIASTLFECIFDTISMQAVFDHSPAYLKADGLFINL</sequence>
<name>A0AAD2K026_9AGAR</name>
<evidence type="ECO:0000313" key="2">
    <source>
        <dbReference type="Proteomes" id="UP001295794"/>
    </source>
</evidence>
<reference evidence="1" key="1">
    <citation type="submission" date="2023-11" db="EMBL/GenBank/DDBJ databases">
        <authorList>
            <person name="De Vega J J."/>
            <person name="De Vega J J."/>
        </authorList>
    </citation>
    <scope>NUCLEOTIDE SEQUENCE</scope>
</reference>
<keyword evidence="2" id="KW-1185">Reference proteome</keyword>
<protein>
    <submittedName>
        <fullName evidence="1">Uncharacterized protein</fullName>
    </submittedName>
</protein>
<accession>A0AAD2K026</accession>
<proteinExistence type="predicted"/>
<dbReference type="Proteomes" id="UP001295794">
    <property type="component" value="Unassembled WGS sequence"/>
</dbReference>
<evidence type="ECO:0000313" key="1">
    <source>
        <dbReference type="EMBL" id="CAK5271493.1"/>
    </source>
</evidence>
<organism evidence="1 2">
    <name type="scientific">Mycena citricolor</name>
    <dbReference type="NCBI Taxonomy" id="2018698"/>
    <lineage>
        <taxon>Eukaryota</taxon>
        <taxon>Fungi</taxon>
        <taxon>Dikarya</taxon>
        <taxon>Basidiomycota</taxon>
        <taxon>Agaricomycotina</taxon>
        <taxon>Agaricomycetes</taxon>
        <taxon>Agaricomycetidae</taxon>
        <taxon>Agaricales</taxon>
        <taxon>Marasmiineae</taxon>
        <taxon>Mycenaceae</taxon>
        <taxon>Mycena</taxon>
    </lineage>
</organism>
<gene>
    <name evidence="1" type="ORF">MYCIT1_LOCUS16563</name>
</gene>
<dbReference type="EMBL" id="CAVNYO010000172">
    <property type="protein sequence ID" value="CAK5271493.1"/>
    <property type="molecule type" value="Genomic_DNA"/>
</dbReference>